<evidence type="ECO:0000313" key="5">
    <source>
        <dbReference type="EMBL" id="SPO01343.1"/>
    </source>
</evidence>
<organism evidence="5 6">
    <name type="scientific">Cephalotrichum gorgonifer</name>
    <dbReference type="NCBI Taxonomy" id="2041049"/>
    <lineage>
        <taxon>Eukaryota</taxon>
        <taxon>Fungi</taxon>
        <taxon>Dikarya</taxon>
        <taxon>Ascomycota</taxon>
        <taxon>Pezizomycotina</taxon>
        <taxon>Sordariomycetes</taxon>
        <taxon>Hypocreomycetidae</taxon>
        <taxon>Microascales</taxon>
        <taxon>Microascaceae</taxon>
        <taxon>Cephalotrichum</taxon>
    </lineage>
</organism>
<evidence type="ECO:0000256" key="1">
    <source>
        <dbReference type="ARBA" id="ARBA00022553"/>
    </source>
</evidence>
<evidence type="ECO:0000256" key="3">
    <source>
        <dbReference type="SAM" id="MobiDB-lite"/>
    </source>
</evidence>
<dbReference type="InterPro" id="IPR043453">
    <property type="entry name" value="Slm1_PH"/>
</dbReference>
<feature type="compositionally biased region" description="Low complexity" evidence="3">
    <location>
        <begin position="597"/>
        <end position="619"/>
    </location>
</feature>
<dbReference type="InterPro" id="IPR046868">
    <property type="entry name" value="BAR_4"/>
</dbReference>
<feature type="region of interest" description="Disordered" evidence="3">
    <location>
        <begin position="1"/>
        <end position="191"/>
    </location>
</feature>
<dbReference type="PANTHER" id="PTHR31941:SF16">
    <property type="entry name" value="PHOSPHATIDYLINOSITOL 4,5-BISPHOSPHATE-BINDING PROTEIN SLM1-RELATED"/>
    <property type="match status" value="1"/>
</dbReference>
<reference evidence="5" key="1">
    <citation type="submission" date="2018-03" db="EMBL/GenBank/DDBJ databases">
        <authorList>
            <person name="Guldener U."/>
        </authorList>
    </citation>
    <scope>NUCLEOTIDE SEQUENCE</scope>
</reference>
<feature type="compositionally biased region" description="Polar residues" evidence="3">
    <location>
        <begin position="65"/>
        <end position="75"/>
    </location>
</feature>
<dbReference type="CDD" id="cd13311">
    <property type="entry name" value="PH_Slm1"/>
    <property type="match status" value="1"/>
</dbReference>
<dbReference type="PANTHER" id="PTHR31941">
    <property type="entry name" value="CYTOSKELETAL SIGNALING PROTEIN SLM1"/>
    <property type="match status" value="1"/>
</dbReference>
<accession>A0AAE8MY18</accession>
<protein>
    <submittedName>
        <fullName evidence="5">Related to transcription factor ASK10</fullName>
    </submittedName>
</protein>
<feature type="compositionally biased region" description="Polar residues" evidence="3">
    <location>
        <begin position="28"/>
        <end position="47"/>
    </location>
</feature>
<dbReference type="SUPFAM" id="SSF50729">
    <property type="entry name" value="PH domain-like"/>
    <property type="match status" value="1"/>
</dbReference>
<dbReference type="Gene3D" id="2.30.29.30">
    <property type="entry name" value="Pleckstrin-homology domain (PH domain)/Phosphotyrosine-binding domain (PTB)"/>
    <property type="match status" value="1"/>
</dbReference>
<dbReference type="Pfam" id="PF20399">
    <property type="entry name" value="PH_20"/>
    <property type="match status" value="1"/>
</dbReference>
<dbReference type="Proteomes" id="UP001187682">
    <property type="component" value="Unassembled WGS sequence"/>
</dbReference>
<dbReference type="AlphaFoldDB" id="A0AAE8MY18"/>
<dbReference type="InterPro" id="IPR046869">
    <property type="entry name" value="SLM1/RGC1-like_PH"/>
</dbReference>
<evidence type="ECO:0000256" key="2">
    <source>
        <dbReference type="SAM" id="Coils"/>
    </source>
</evidence>
<feature type="region of interest" description="Disordered" evidence="3">
    <location>
        <begin position="786"/>
        <end position="883"/>
    </location>
</feature>
<feature type="region of interest" description="Disordered" evidence="3">
    <location>
        <begin position="595"/>
        <end position="684"/>
    </location>
</feature>
<feature type="compositionally biased region" description="Basic and acidic residues" evidence="3">
    <location>
        <begin position="871"/>
        <end position="883"/>
    </location>
</feature>
<comment type="caution">
    <text evidence="5">The sequence shown here is derived from an EMBL/GenBank/DDBJ whole genome shotgun (WGS) entry which is preliminary data.</text>
</comment>
<keyword evidence="6" id="KW-1185">Reference proteome</keyword>
<name>A0AAE8MY18_9PEZI</name>
<dbReference type="Pfam" id="PF20400">
    <property type="entry name" value="BAR_4"/>
    <property type="match status" value="1"/>
</dbReference>
<feature type="compositionally biased region" description="Polar residues" evidence="3">
    <location>
        <begin position="958"/>
        <end position="967"/>
    </location>
</feature>
<gene>
    <name evidence="5" type="ORF">DNG_04019</name>
</gene>
<sequence length="967" mass="102945">MSPLQTPVAAGHHSGPLDQLHTQRHLRANTTPTKTQQASYFPQQATPARSLGTPSFPLRPDSEDAGTNDTATRHTPVNREPSQSQSQSQSQHPPPLAASPRHGPSAAPSRFTEDWDASRRGSSILEGQRPRGGADTMQRSGSFVAGAPPDELQLARANSSGGNTLRKKASIRRSASLKRSGSKRSVKAGSVRSLALQSTADPDEAHSAFYCPVPVGASPTDALAARFQAWRKYLKELVTYFREVQSHYESRAKAAVKLASAAHNISHHPILLGPDGLGDAMHIIRRYNKDAVQDAARAQEVEADVIAALSGLRSDLQQKIKEIKNLSGDFKNSVEKEMDGTRKAAKALQDVLGQAELDSGLATGKQDPYLLRLAVDRQVERQIDEENYLHQAYLNLETSGRELEAIVVGEVQKAFSAYASILKREADSAFGAAEELSVGPVDMPKDYEWEQFMRGNDQFVDPAVPMRSPESIHYPGRDHVACQELRAGLLERKSKYLKSYTAGWYVLSPTHLHEFKSADKAQAPVMSLFLPEQKLGSHSKEGTASQKFILKGRQAGGVHRGHTWVFRAESYDTMMAWYADLKVLTEQTSKERNELFVRGGSVSTRSGSRASRRSTSSDARAVDEEDDEPFSAGESVDVGSRQDGGAAKRPQAGGRFPSDLQVNDARGGAEAPGSTSSVSSGPANGGAAYMTNGVATAGGKGGDGETGGGYVGRAGHGAGGYGNTSRVRLDEAPSHAAIVSHEAVRDGVNPYTNEPLHQPTPVYGAGAGAAAAAGVYEYRTPSRGHSYADGSVAGGGRGVPQGPPPEAHAHSHSHSHSHSHHATGAVPEAQSHSHSHSHHATGAVPEAHSHSHHATEAVPVGSYLPHGMDMAYREPTADGHQEQVGEEKEHVRFSAECPVVMSAGVVKVTDAANGRLGVSTVGWEQPRSMADDEAVVSEMARASAAKNLHVPGGYPKSSAASTQVSSA</sequence>
<keyword evidence="1" id="KW-0597">Phosphoprotein</keyword>
<feature type="region of interest" description="Disordered" evidence="3">
    <location>
        <begin position="947"/>
        <end position="967"/>
    </location>
</feature>
<evidence type="ECO:0000313" key="6">
    <source>
        <dbReference type="Proteomes" id="UP001187682"/>
    </source>
</evidence>
<feature type="compositionally biased region" description="Polar residues" evidence="3">
    <location>
        <begin position="673"/>
        <end position="682"/>
    </location>
</feature>
<feature type="domain" description="PH" evidence="4">
    <location>
        <begin position="483"/>
        <end position="586"/>
    </location>
</feature>
<feature type="compositionally biased region" description="Low complexity" evidence="3">
    <location>
        <begin position="82"/>
        <end position="91"/>
    </location>
</feature>
<evidence type="ECO:0000259" key="4">
    <source>
        <dbReference type="PROSITE" id="PS50003"/>
    </source>
</evidence>
<proteinExistence type="predicted"/>
<dbReference type="SMART" id="SM00233">
    <property type="entry name" value="PH"/>
    <property type="match status" value="1"/>
</dbReference>
<dbReference type="PROSITE" id="PS50003">
    <property type="entry name" value="PH_DOMAIN"/>
    <property type="match status" value="1"/>
</dbReference>
<feature type="compositionally biased region" description="Basic residues" evidence="3">
    <location>
        <begin position="810"/>
        <end position="821"/>
    </location>
</feature>
<dbReference type="InterPro" id="IPR011993">
    <property type="entry name" value="PH-like_dom_sf"/>
</dbReference>
<keyword evidence="2" id="KW-0175">Coiled coil</keyword>
<feature type="coiled-coil region" evidence="2">
    <location>
        <begin position="306"/>
        <end position="351"/>
    </location>
</feature>
<dbReference type="EMBL" id="ONZQ02000005">
    <property type="protein sequence ID" value="SPO01343.1"/>
    <property type="molecule type" value="Genomic_DNA"/>
</dbReference>
<dbReference type="InterPro" id="IPR001849">
    <property type="entry name" value="PH_domain"/>
</dbReference>